<feature type="binding site" evidence="14">
    <location>
        <position position="669"/>
    </location>
    <ligand>
        <name>Zn(2+)</name>
        <dbReference type="ChEBI" id="CHEBI:29105"/>
    </ligand>
</feature>
<dbReference type="InterPro" id="IPR018163">
    <property type="entry name" value="Thr/Ala-tRNA-synth_IIc_edit"/>
</dbReference>
<keyword evidence="9 14" id="KW-0694">RNA-binding</keyword>
<dbReference type="GO" id="GO:0016740">
    <property type="term" value="F:transferase activity"/>
    <property type="evidence" value="ECO:0007669"/>
    <property type="project" value="UniProtKB-ARBA"/>
</dbReference>
<evidence type="ECO:0000256" key="1">
    <source>
        <dbReference type="ARBA" id="ARBA00008226"/>
    </source>
</evidence>
<dbReference type="PROSITE" id="PS50860">
    <property type="entry name" value="AA_TRNA_LIGASE_II_ALA"/>
    <property type="match status" value="1"/>
</dbReference>
<dbReference type="CDD" id="cd00673">
    <property type="entry name" value="AlaRS_core"/>
    <property type="match status" value="1"/>
</dbReference>
<dbReference type="Gene3D" id="3.10.310.40">
    <property type="match status" value="1"/>
</dbReference>
<evidence type="ECO:0000256" key="10">
    <source>
        <dbReference type="ARBA" id="ARBA00022917"/>
    </source>
</evidence>
<keyword evidence="8 14" id="KW-0067">ATP-binding</keyword>
<evidence type="ECO:0000313" key="20">
    <source>
        <dbReference type="Proteomes" id="UP001221519"/>
    </source>
</evidence>
<dbReference type="GO" id="GO:0000049">
    <property type="term" value="F:tRNA binding"/>
    <property type="evidence" value="ECO:0007669"/>
    <property type="project" value="UniProtKB-KW"/>
</dbReference>
<comment type="subcellular location">
    <subcellularLocation>
        <location evidence="14">Cytoplasm</location>
    </subcellularLocation>
</comment>
<feature type="binding site" evidence="14">
    <location>
        <position position="665"/>
    </location>
    <ligand>
        <name>Zn(2+)</name>
        <dbReference type="ChEBI" id="CHEBI:29105"/>
    </ligand>
</feature>
<dbReference type="InterPro" id="IPR002318">
    <property type="entry name" value="Ala-tRNA-lgiase_IIc"/>
</dbReference>
<dbReference type="GO" id="GO:0140096">
    <property type="term" value="F:catalytic activity, acting on a protein"/>
    <property type="evidence" value="ECO:0007669"/>
    <property type="project" value="UniProtKB-ARBA"/>
</dbReference>
<feature type="binding site" evidence="14">
    <location>
        <position position="563"/>
    </location>
    <ligand>
        <name>Zn(2+)</name>
        <dbReference type="ChEBI" id="CHEBI:29105"/>
    </ligand>
</feature>
<accession>A0AAX3MY88</accession>
<dbReference type="InterPro" id="IPR023033">
    <property type="entry name" value="Ala_tRNA_ligase_euk/bac"/>
</dbReference>
<comment type="catalytic activity">
    <reaction evidence="13 14">
        <text>tRNA(Ala) + L-alanine + ATP = L-alanyl-tRNA(Ala) + AMP + diphosphate</text>
        <dbReference type="Rhea" id="RHEA:12540"/>
        <dbReference type="Rhea" id="RHEA-COMP:9657"/>
        <dbReference type="Rhea" id="RHEA-COMP:9923"/>
        <dbReference type="ChEBI" id="CHEBI:30616"/>
        <dbReference type="ChEBI" id="CHEBI:33019"/>
        <dbReference type="ChEBI" id="CHEBI:57972"/>
        <dbReference type="ChEBI" id="CHEBI:78442"/>
        <dbReference type="ChEBI" id="CHEBI:78497"/>
        <dbReference type="ChEBI" id="CHEBI:456215"/>
        <dbReference type="EC" id="6.1.1.7"/>
    </reaction>
</comment>
<dbReference type="Pfam" id="PF02272">
    <property type="entry name" value="DHHA1"/>
    <property type="match status" value="1"/>
</dbReference>
<dbReference type="FunFam" id="2.40.30.130:FF:000001">
    <property type="entry name" value="Alanine--tRNA ligase"/>
    <property type="match status" value="1"/>
</dbReference>
<dbReference type="Gene3D" id="3.30.54.20">
    <property type="match status" value="1"/>
</dbReference>
<dbReference type="SUPFAM" id="SSF101353">
    <property type="entry name" value="Putative anticodon-binding domain of alanyl-tRNA synthetase (AlaRS)"/>
    <property type="match status" value="1"/>
</dbReference>
<evidence type="ECO:0000313" key="19">
    <source>
        <dbReference type="Proteomes" id="UP001220962"/>
    </source>
</evidence>
<keyword evidence="7 14" id="KW-0862">Zinc</keyword>
<dbReference type="EMBL" id="CP118101">
    <property type="protein sequence ID" value="WDH81754.1"/>
    <property type="molecule type" value="Genomic_DNA"/>
</dbReference>
<comment type="cofactor">
    <cofactor evidence="14">
        <name>Zn(2+)</name>
        <dbReference type="ChEBI" id="CHEBI:29105"/>
    </cofactor>
    <text evidence="14">Binds 1 zinc ion per subunit.</text>
</comment>
<dbReference type="RefSeq" id="WP_047913297.1">
    <property type="nucleotide sequence ID" value="NZ_CP118101.1"/>
</dbReference>
<dbReference type="InterPro" id="IPR003156">
    <property type="entry name" value="DHHA1_dom"/>
</dbReference>
<dbReference type="Proteomes" id="UP001221519">
    <property type="component" value="Chromosome"/>
</dbReference>
<evidence type="ECO:0000256" key="11">
    <source>
        <dbReference type="ARBA" id="ARBA00023146"/>
    </source>
</evidence>
<gene>
    <name evidence="14 17" type="primary">alaS</name>
    <name evidence="17" type="ORF">PUW23_19905</name>
    <name evidence="18" type="ORF">PUW25_19790</name>
</gene>
<dbReference type="Pfam" id="PF01411">
    <property type="entry name" value="tRNA-synt_2c"/>
    <property type="match status" value="1"/>
</dbReference>
<dbReference type="GO" id="GO:0002161">
    <property type="term" value="F:aminoacyl-tRNA deacylase activity"/>
    <property type="evidence" value="ECO:0007669"/>
    <property type="project" value="TreeGrafter"/>
</dbReference>
<dbReference type="SUPFAM" id="SSF55681">
    <property type="entry name" value="Class II aaRS and biotin synthetases"/>
    <property type="match status" value="1"/>
</dbReference>
<evidence type="ECO:0000256" key="2">
    <source>
        <dbReference type="ARBA" id="ARBA00022490"/>
    </source>
</evidence>
<evidence type="ECO:0000256" key="15">
    <source>
        <dbReference type="SAM" id="Coils"/>
    </source>
</evidence>
<dbReference type="InterPro" id="IPR012947">
    <property type="entry name" value="tRNA_SAD"/>
</dbReference>
<sequence length="873" mass="96483">MKASEIRSKWIEFFASKGHKIEPSASLVPHNDPSLLWINAGMAPLKQYFDGRVKPENPRLANSQKCIRTNDIENVGKTRRHHTFFEMLGNFSIGDYFKEEAVTWAWEFLTDKKWIGFDPERLSVTVYPEDEEAYKLWNEKIGLPAERIIKLEDNFWDIGEGPCGPCTEIFYDRGEAYGNDENDPELYPGGENERYLEVWNLVFSQFNHNKDGSYTPLPNKNIDTGAGLERLTSILQDVDSNFDTDLFQPMIQRTAEIAGVKYNDSVEIDVALKVIADHIRTVAFAVGDGVLPSNEGRGYVIRRLLRRAVRYGKVLGLDRPFMYELTQQVADVMGVYYPEVIDKQEFIAKVVKTEEERFHETLSDGLAILADISGQAKSEGRSVISGQDAFKLYDTYGFPFDLTEDYAAEHGLTVDREGFDTAMQEQRDRARSARHENESMKVQGGAIADLTVKSEFVGYNDLVTESTVVALIHNDVSVDAVGEGDTCQVVLDITPFYAESGGQVSDKGLLRGAAAVAKVEGLLKAPLGQHVHIVNVEAGELRVGDKIKAEVDKTSRDAIVKNHTATHLLHKALKEVLGEHVNQAGSLVEPSRLRFDFSHFGSITPEELLDIERKVNEQIWNQLDVVIEYKSIDEAKAMGAMALFGEKYGDIVRVVQVGSYSLELCGGCHVNNTSEIGLFKLVSESGIGSGVRRIEALTGRGAYEYLEGQLDLLKQSAALLKSNLNDVPKRIDSLHLQLKELTRENESLQGKLSSIEAGQLTDKVVQHGDTKLLATRVEVSGMEALRTLADELKVKLPDTVLVLGAANEDKVNFVVVVPQEHVKKGLHAGKIVKEVASVCGGGGGGRPDMAQAGGKDASKLDEALRVAEQLVAG</sequence>
<feature type="coiled-coil region" evidence="15">
    <location>
        <begin position="731"/>
        <end position="758"/>
    </location>
</feature>
<dbReference type="FunFam" id="3.30.930.10:FF:000046">
    <property type="entry name" value="Alanine--tRNA ligase"/>
    <property type="match status" value="1"/>
</dbReference>
<evidence type="ECO:0000256" key="9">
    <source>
        <dbReference type="ARBA" id="ARBA00022884"/>
    </source>
</evidence>
<name>A0AAX3MY88_9BACL</name>
<dbReference type="GO" id="GO:0006419">
    <property type="term" value="P:alanyl-tRNA aminoacylation"/>
    <property type="evidence" value="ECO:0007669"/>
    <property type="project" value="UniProtKB-UniRule"/>
</dbReference>
<reference evidence="17 20" key="1">
    <citation type="submission" date="2023-02" db="EMBL/GenBank/DDBJ databases">
        <title>Pathogen: clinical or host-associated sample.</title>
        <authorList>
            <person name="Hergert J."/>
            <person name="Casey R."/>
            <person name="Wagner J."/>
            <person name="Young E.L."/>
            <person name="Oakeson K.F."/>
        </authorList>
    </citation>
    <scope>NUCLEOTIDE SEQUENCE</scope>
    <source>
        <strain evidence="18 20">2022CK-00829</strain>
        <strain evidence="17">2022CK-00830</strain>
    </source>
</reference>
<evidence type="ECO:0000256" key="12">
    <source>
        <dbReference type="ARBA" id="ARBA00024779"/>
    </source>
</evidence>
<dbReference type="InterPro" id="IPR018165">
    <property type="entry name" value="Ala-tRNA-synth_IIc_core"/>
</dbReference>
<evidence type="ECO:0000313" key="17">
    <source>
        <dbReference type="EMBL" id="WDH81754.1"/>
    </source>
</evidence>
<evidence type="ECO:0000256" key="3">
    <source>
        <dbReference type="ARBA" id="ARBA00022555"/>
    </source>
</evidence>
<keyword evidence="5 14" id="KW-0479">Metal-binding</keyword>
<keyword evidence="3 14" id="KW-0820">tRNA-binding</keyword>
<dbReference type="SMART" id="SM00863">
    <property type="entry name" value="tRNA_SAD"/>
    <property type="match status" value="1"/>
</dbReference>
<comment type="function">
    <text evidence="12 14">Catalyzes the attachment of alanine to tRNA(Ala) in a two-step reaction: alanine is first activated by ATP to form Ala-AMP and then transferred to the acceptor end of tRNA(Ala). Also edits incorrectly charged Ser-tRNA(Ala) and Gly-tRNA(Ala) via its editing domain.</text>
</comment>
<protein>
    <recommendedName>
        <fullName evidence="14">Alanine--tRNA ligase</fullName>
        <ecNumber evidence="14">6.1.1.7</ecNumber>
    </recommendedName>
    <alternativeName>
        <fullName evidence="14">Alanyl-tRNA synthetase</fullName>
        <shortName evidence="14">AlaRS</shortName>
    </alternativeName>
</protein>
<evidence type="ECO:0000256" key="14">
    <source>
        <dbReference type="HAMAP-Rule" id="MF_00036"/>
    </source>
</evidence>
<dbReference type="HAMAP" id="MF_00036_B">
    <property type="entry name" value="Ala_tRNA_synth_B"/>
    <property type="match status" value="1"/>
</dbReference>
<evidence type="ECO:0000259" key="16">
    <source>
        <dbReference type="PROSITE" id="PS50860"/>
    </source>
</evidence>
<keyword evidence="2 14" id="KW-0963">Cytoplasm</keyword>
<evidence type="ECO:0000256" key="4">
    <source>
        <dbReference type="ARBA" id="ARBA00022598"/>
    </source>
</evidence>
<dbReference type="Gene3D" id="3.30.980.10">
    <property type="entry name" value="Threonyl-trna Synthetase, Chain A, domain 2"/>
    <property type="match status" value="1"/>
</dbReference>
<comment type="domain">
    <text evidence="14">Consists of three domains; the N-terminal catalytic domain, the editing domain and the C-terminal C-Ala domain. The editing domain removes incorrectly charged amino acids, while the C-Ala domain, along with tRNA(Ala), serves as a bridge to cooperatively bring together the editing and aminoacylation centers thus stimulating deacylation of misacylated tRNAs.</text>
</comment>
<dbReference type="Proteomes" id="UP001220962">
    <property type="component" value="Chromosome"/>
</dbReference>
<dbReference type="FunFam" id="3.30.980.10:FF:000004">
    <property type="entry name" value="Alanine--tRNA ligase, cytoplasmic"/>
    <property type="match status" value="1"/>
</dbReference>
<dbReference type="GO" id="GO:0004813">
    <property type="term" value="F:alanine-tRNA ligase activity"/>
    <property type="evidence" value="ECO:0007669"/>
    <property type="project" value="UniProtKB-UniRule"/>
</dbReference>
<dbReference type="PRINTS" id="PR00980">
    <property type="entry name" value="TRNASYNTHALA"/>
</dbReference>
<keyword evidence="10 14" id="KW-0648">Protein biosynthesis</keyword>
<dbReference type="InterPro" id="IPR018164">
    <property type="entry name" value="Ala-tRNA-synth_IIc_N"/>
</dbReference>
<dbReference type="PANTHER" id="PTHR11777">
    <property type="entry name" value="ALANYL-TRNA SYNTHETASE"/>
    <property type="match status" value="1"/>
</dbReference>
<organism evidence="17 19">
    <name type="scientific">Paenibacillus urinalis</name>
    <dbReference type="NCBI Taxonomy" id="521520"/>
    <lineage>
        <taxon>Bacteria</taxon>
        <taxon>Bacillati</taxon>
        <taxon>Bacillota</taxon>
        <taxon>Bacilli</taxon>
        <taxon>Bacillales</taxon>
        <taxon>Paenibacillaceae</taxon>
        <taxon>Paenibacillus</taxon>
    </lineage>
</organism>
<keyword evidence="20" id="KW-1185">Reference proteome</keyword>
<dbReference type="NCBIfam" id="TIGR00344">
    <property type="entry name" value="alaS"/>
    <property type="match status" value="1"/>
</dbReference>
<evidence type="ECO:0000256" key="8">
    <source>
        <dbReference type="ARBA" id="ARBA00022840"/>
    </source>
</evidence>
<dbReference type="PANTHER" id="PTHR11777:SF9">
    <property type="entry name" value="ALANINE--TRNA LIGASE, CYTOPLASMIC"/>
    <property type="match status" value="1"/>
</dbReference>
<evidence type="ECO:0000256" key="6">
    <source>
        <dbReference type="ARBA" id="ARBA00022741"/>
    </source>
</evidence>
<dbReference type="Gene3D" id="3.30.930.10">
    <property type="entry name" value="Bira Bifunctional Protein, Domain 2"/>
    <property type="match status" value="1"/>
</dbReference>
<feature type="binding site" evidence="14">
    <location>
        <position position="567"/>
    </location>
    <ligand>
        <name>Zn(2+)</name>
        <dbReference type="ChEBI" id="CHEBI:29105"/>
    </ligand>
</feature>
<dbReference type="InterPro" id="IPR050058">
    <property type="entry name" value="Ala-tRNA_ligase"/>
</dbReference>
<proteinExistence type="inferred from homology"/>
<keyword evidence="6 14" id="KW-0547">Nucleotide-binding</keyword>
<feature type="domain" description="Alanyl-transfer RNA synthetases family profile" evidence="16">
    <location>
        <begin position="1"/>
        <end position="708"/>
    </location>
</feature>
<dbReference type="GO" id="GO:0005524">
    <property type="term" value="F:ATP binding"/>
    <property type="evidence" value="ECO:0007669"/>
    <property type="project" value="UniProtKB-UniRule"/>
</dbReference>
<dbReference type="AlphaFoldDB" id="A0AAX3MY88"/>
<dbReference type="GO" id="GO:0005829">
    <property type="term" value="C:cytosol"/>
    <property type="evidence" value="ECO:0007669"/>
    <property type="project" value="TreeGrafter"/>
</dbReference>
<evidence type="ECO:0000256" key="5">
    <source>
        <dbReference type="ARBA" id="ARBA00022723"/>
    </source>
</evidence>
<dbReference type="FunFam" id="3.30.54.20:FF:000001">
    <property type="entry name" value="Alanine--tRNA ligase"/>
    <property type="match status" value="1"/>
</dbReference>
<dbReference type="FunFam" id="3.10.310.40:FF:000001">
    <property type="entry name" value="Alanine--tRNA ligase"/>
    <property type="match status" value="1"/>
</dbReference>
<comment type="similarity">
    <text evidence="1 14">Belongs to the class-II aminoacyl-tRNA synthetase family.</text>
</comment>
<keyword evidence="15" id="KW-0175">Coiled coil</keyword>
<dbReference type="EC" id="6.1.1.7" evidence="14"/>
<dbReference type="SUPFAM" id="SSF55186">
    <property type="entry name" value="ThrRS/AlaRS common domain"/>
    <property type="match status" value="1"/>
</dbReference>
<dbReference type="EMBL" id="CP118108">
    <property type="protein sequence ID" value="WDI01481.1"/>
    <property type="molecule type" value="Genomic_DNA"/>
</dbReference>
<dbReference type="GO" id="GO:0008270">
    <property type="term" value="F:zinc ion binding"/>
    <property type="evidence" value="ECO:0007669"/>
    <property type="project" value="UniProtKB-UniRule"/>
</dbReference>
<dbReference type="Gene3D" id="6.10.250.550">
    <property type="match status" value="1"/>
</dbReference>
<dbReference type="Gene3D" id="2.40.30.130">
    <property type="match status" value="1"/>
</dbReference>
<evidence type="ECO:0000313" key="18">
    <source>
        <dbReference type="EMBL" id="WDI01481.1"/>
    </source>
</evidence>
<evidence type="ECO:0000256" key="7">
    <source>
        <dbReference type="ARBA" id="ARBA00022833"/>
    </source>
</evidence>
<keyword evidence="11 14" id="KW-0030">Aminoacyl-tRNA synthetase</keyword>
<dbReference type="InterPro" id="IPR045864">
    <property type="entry name" value="aa-tRNA-synth_II/BPL/LPL"/>
</dbReference>
<keyword evidence="4 14" id="KW-0436">Ligase</keyword>
<dbReference type="InterPro" id="IPR009000">
    <property type="entry name" value="Transl_B-barrel_sf"/>
</dbReference>
<dbReference type="Pfam" id="PF07973">
    <property type="entry name" value="tRNA_SAD"/>
    <property type="match status" value="1"/>
</dbReference>
<evidence type="ECO:0000256" key="13">
    <source>
        <dbReference type="ARBA" id="ARBA00048300"/>
    </source>
</evidence>
<dbReference type="SUPFAM" id="SSF50447">
    <property type="entry name" value="Translation proteins"/>
    <property type="match status" value="1"/>
</dbReference>
<dbReference type="InterPro" id="IPR018162">
    <property type="entry name" value="Ala-tRNA-ligase_IIc_anticod-bd"/>
</dbReference>